<dbReference type="SUPFAM" id="SSF55781">
    <property type="entry name" value="GAF domain-like"/>
    <property type="match status" value="1"/>
</dbReference>
<dbReference type="Gene3D" id="3.30.450.40">
    <property type="match status" value="1"/>
</dbReference>
<keyword evidence="1" id="KW-0805">Transcription regulation</keyword>
<evidence type="ECO:0000259" key="5">
    <source>
        <dbReference type="PROSITE" id="PS51078"/>
    </source>
</evidence>
<evidence type="ECO:0000259" key="4">
    <source>
        <dbReference type="PROSITE" id="PS51077"/>
    </source>
</evidence>
<evidence type="ECO:0008006" key="8">
    <source>
        <dbReference type="Google" id="ProtNLM"/>
    </source>
</evidence>
<organism evidence="6 7">
    <name type="scientific">Flavonifractor plautii 1_3_50AFAA</name>
    <dbReference type="NCBI Taxonomy" id="742738"/>
    <lineage>
        <taxon>Bacteria</taxon>
        <taxon>Bacillati</taxon>
        <taxon>Bacillota</taxon>
        <taxon>Clostridia</taxon>
        <taxon>Eubacteriales</taxon>
        <taxon>Oscillospiraceae</taxon>
        <taxon>Flavonifractor</taxon>
    </lineage>
</organism>
<dbReference type="Proteomes" id="UP000029585">
    <property type="component" value="Unassembled WGS sequence"/>
</dbReference>
<dbReference type="eggNOG" id="COG1414">
    <property type="taxonomic scope" value="Bacteria"/>
</dbReference>
<dbReference type="HOGENOM" id="CLU_062618_6_1_9"/>
<dbReference type="Pfam" id="PF01614">
    <property type="entry name" value="IclR_C"/>
    <property type="match status" value="1"/>
</dbReference>
<dbReference type="EMBL" id="ADLO01000008">
    <property type="protein sequence ID" value="KGF57321.1"/>
    <property type="molecule type" value="Genomic_DNA"/>
</dbReference>
<evidence type="ECO:0000256" key="3">
    <source>
        <dbReference type="ARBA" id="ARBA00023163"/>
    </source>
</evidence>
<dbReference type="SUPFAM" id="SSF46785">
    <property type="entry name" value="Winged helix' DNA-binding domain"/>
    <property type="match status" value="1"/>
</dbReference>
<dbReference type="PROSITE" id="PS51078">
    <property type="entry name" value="ICLR_ED"/>
    <property type="match status" value="1"/>
</dbReference>
<gene>
    <name evidence="6" type="ORF">HMPREF9460_00255</name>
</gene>
<keyword evidence="3" id="KW-0804">Transcription</keyword>
<dbReference type="InterPro" id="IPR050707">
    <property type="entry name" value="HTH_MetabolicPath_Reg"/>
</dbReference>
<sequence>MEKDRYLLSSLNNALCLLDLLSHASSLSLAELTHLSGMDKASVFRSLYTLEKNGYVQKLPEARYRLGMKFLYYGNLVAAQQDIVTAARPALQNLTLRCKLAVHLSCLNQERIVTICKEESPYDIQVTARVGMNAPAYATAMGQAILAFLPEKQLDVLLKYKNL</sequence>
<dbReference type="InterPro" id="IPR036388">
    <property type="entry name" value="WH-like_DNA-bd_sf"/>
</dbReference>
<dbReference type="InterPro" id="IPR014757">
    <property type="entry name" value="Tscrpt_reg_IclR_C"/>
</dbReference>
<dbReference type="PROSITE" id="PS51077">
    <property type="entry name" value="HTH_ICLR"/>
    <property type="match status" value="1"/>
</dbReference>
<dbReference type="Pfam" id="PF09339">
    <property type="entry name" value="HTH_IclR"/>
    <property type="match status" value="1"/>
</dbReference>
<proteinExistence type="predicted"/>
<dbReference type="InterPro" id="IPR036390">
    <property type="entry name" value="WH_DNA-bd_sf"/>
</dbReference>
<dbReference type="Gene3D" id="1.10.10.10">
    <property type="entry name" value="Winged helix-like DNA-binding domain superfamily/Winged helix DNA-binding domain"/>
    <property type="match status" value="1"/>
</dbReference>
<dbReference type="PANTHER" id="PTHR30136">
    <property type="entry name" value="HELIX-TURN-HELIX TRANSCRIPTIONAL REGULATOR, ICLR FAMILY"/>
    <property type="match status" value="1"/>
</dbReference>
<evidence type="ECO:0000313" key="6">
    <source>
        <dbReference type="EMBL" id="KGF57321.1"/>
    </source>
</evidence>
<dbReference type="InterPro" id="IPR029016">
    <property type="entry name" value="GAF-like_dom_sf"/>
</dbReference>
<evidence type="ECO:0000256" key="1">
    <source>
        <dbReference type="ARBA" id="ARBA00023015"/>
    </source>
</evidence>
<name>A0A096BEA9_FLAPL</name>
<dbReference type="PANTHER" id="PTHR30136:SF35">
    <property type="entry name" value="HTH-TYPE TRANSCRIPTIONAL REGULATOR RV1719"/>
    <property type="match status" value="1"/>
</dbReference>
<dbReference type="AlphaFoldDB" id="A0A096BEA9"/>
<dbReference type="PATRIC" id="fig|742738.3.peg.268"/>
<feature type="domain" description="HTH iclR-type" evidence="4">
    <location>
        <begin position="8"/>
        <end position="68"/>
    </location>
</feature>
<dbReference type="RefSeq" id="WP_009257244.1">
    <property type="nucleotide sequence ID" value="NZ_KN174161.1"/>
</dbReference>
<comment type="caution">
    <text evidence="6">The sequence shown here is derived from an EMBL/GenBank/DDBJ whole genome shotgun (WGS) entry which is preliminary data.</text>
</comment>
<protein>
    <recommendedName>
        <fullName evidence="8">HTH iclR-type domain-containing protein</fullName>
    </recommendedName>
</protein>
<dbReference type="InterPro" id="IPR005471">
    <property type="entry name" value="Tscrpt_reg_IclR_N"/>
</dbReference>
<keyword evidence="7" id="KW-1185">Reference proteome</keyword>
<dbReference type="SMART" id="SM00346">
    <property type="entry name" value="HTH_ICLR"/>
    <property type="match status" value="1"/>
</dbReference>
<dbReference type="GO" id="GO:0003677">
    <property type="term" value="F:DNA binding"/>
    <property type="evidence" value="ECO:0007669"/>
    <property type="project" value="UniProtKB-KW"/>
</dbReference>
<reference evidence="6 7" key="1">
    <citation type="submission" date="2011-08" db="EMBL/GenBank/DDBJ databases">
        <title>The Genome Sequence of Clostridium orbiscindens 1_3_50AFAA.</title>
        <authorList>
            <consortium name="The Broad Institute Genome Sequencing Platform"/>
            <person name="Earl A."/>
            <person name="Ward D."/>
            <person name="Feldgarden M."/>
            <person name="Gevers D."/>
            <person name="Daigneault M."/>
            <person name="Strauss J."/>
            <person name="Allen-Vercoe E."/>
            <person name="Young S.K."/>
            <person name="Zeng Q."/>
            <person name="Gargeya S."/>
            <person name="Fitzgerald M."/>
            <person name="Haas B."/>
            <person name="Abouelleil A."/>
            <person name="Alvarado L."/>
            <person name="Arachchi H.M."/>
            <person name="Berlin A."/>
            <person name="Brown A."/>
            <person name="Chapman S.B."/>
            <person name="Chen Z."/>
            <person name="Dunbar C."/>
            <person name="Freedman E."/>
            <person name="Gearin G."/>
            <person name="Gellesch M."/>
            <person name="Goldberg J."/>
            <person name="Griggs A."/>
            <person name="Gujja S."/>
            <person name="Heiman D."/>
            <person name="Howarth C."/>
            <person name="Larson L."/>
            <person name="Lui A."/>
            <person name="MacDonald P.J.P."/>
            <person name="Montmayeur A."/>
            <person name="Murphy C."/>
            <person name="Neiman D."/>
            <person name="Pearson M."/>
            <person name="Priest M."/>
            <person name="Roberts A."/>
            <person name="Saif S."/>
            <person name="Shea T."/>
            <person name="Shenoy N."/>
            <person name="Sisk P."/>
            <person name="Stolte C."/>
            <person name="Sykes S."/>
            <person name="Wortman J."/>
            <person name="Nusbaum C."/>
            <person name="Birren B."/>
        </authorList>
    </citation>
    <scope>NUCLEOTIDE SEQUENCE [LARGE SCALE GENOMIC DNA]</scope>
    <source>
        <strain evidence="6 7">1_3_50AFAA</strain>
    </source>
</reference>
<dbReference type="GO" id="GO:0045892">
    <property type="term" value="P:negative regulation of DNA-templated transcription"/>
    <property type="evidence" value="ECO:0007669"/>
    <property type="project" value="TreeGrafter"/>
</dbReference>
<accession>A0A096BEA9</accession>
<keyword evidence="2" id="KW-0238">DNA-binding</keyword>
<evidence type="ECO:0000256" key="2">
    <source>
        <dbReference type="ARBA" id="ARBA00023125"/>
    </source>
</evidence>
<dbReference type="GO" id="GO:0003700">
    <property type="term" value="F:DNA-binding transcription factor activity"/>
    <property type="evidence" value="ECO:0007669"/>
    <property type="project" value="TreeGrafter"/>
</dbReference>
<evidence type="ECO:0000313" key="7">
    <source>
        <dbReference type="Proteomes" id="UP000029585"/>
    </source>
</evidence>
<feature type="domain" description="IclR-ED" evidence="5">
    <location>
        <begin position="69"/>
        <end position="163"/>
    </location>
</feature>